<accession>A0AA46PCI2</accession>
<evidence type="ECO:0000313" key="1">
    <source>
        <dbReference type="EMBL" id="UYG95343.1"/>
    </source>
</evidence>
<sequence length="58" mass="6717">MLVITKTLLKNVGAGDLQNLGQELLSNFRYFQTLLNNLMKQEFIREKPFSIEKGFLNV</sequence>
<proteinExistence type="predicted"/>
<organism evidence="1 2">
    <name type="scientific">Cytobacillus firmus</name>
    <name type="common">Bacillus firmus</name>
    <dbReference type="NCBI Taxonomy" id="1399"/>
    <lineage>
        <taxon>Bacteria</taxon>
        <taxon>Bacillati</taxon>
        <taxon>Bacillota</taxon>
        <taxon>Bacilli</taxon>
        <taxon>Bacillales</taxon>
        <taxon>Bacillaceae</taxon>
        <taxon>Cytobacillus</taxon>
    </lineage>
</organism>
<dbReference type="EMBL" id="CP107027">
    <property type="protein sequence ID" value="UYG95343.1"/>
    <property type="molecule type" value="Genomic_DNA"/>
</dbReference>
<dbReference type="AlphaFoldDB" id="A0AA46PCI2"/>
<protein>
    <submittedName>
        <fullName evidence="1">Uncharacterized protein</fullName>
    </submittedName>
</protein>
<reference evidence="1" key="1">
    <citation type="submission" date="2022-10" db="EMBL/GenBank/DDBJ databases">
        <title>Mechanism of multi-heavy metal repair in Cytobacillus Firmus M7.</title>
        <authorList>
            <person name="Li X."/>
            <person name="Yu C."/>
        </authorList>
    </citation>
    <scope>NUCLEOTIDE SEQUENCE</scope>
    <source>
        <strain evidence="1">M7</strain>
    </source>
</reference>
<evidence type="ECO:0000313" key="2">
    <source>
        <dbReference type="Proteomes" id="UP001163104"/>
    </source>
</evidence>
<gene>
    <name evidence="1" type="ORF">OD459_24730</name>
</gene>
<dbReference type="RefSeq" id="WP_263599608.1">
    <property type="nucleotide sequence ID" value="NZ_CP107027.1"/>
</dbReference>
<name>A0AA46PCI2_CYTFI</name>
<dbReference type="Proteomes" id="UP001163104">
    <property type="component" value="Chromosome"/>
</dbReference>